<dbReference type="EMBL" id="KN716154">
    <property type="protein sequence ID" value="KJH53285.1"/>
    <property type="molecule type" value="Genomic_DNA"/>
</dbReference>
<evidence type="ECO:0000313" key="2">
    <source>
        <dbReference type="EMBL" id="KJH53285.1"/>
    </source>
</evidence>
<dbReference type="AlphaFoldDB" id="A0A0D8Y985"/>
<organism evidence="2 3">
    <name type="scientific">Dictyocaulus viviparus</name>
    <name type="common">Bovine lungworm</name>
    <dbReference type="NCBI Taxonomy" id="29172"/>
    <lineage>
        <taxon>Eukaryota</taxon>
        <taxon>Metazoa</taxon>
        <taxon>Ecdysozoa</taxon>
        <taxon>Nematoda</taxon>
        <taxon>Chromadorea</taxon>
        <taxon>Rhabditida</taxon>
        <taxon>Rhabditina</taxon>
        <taxon>Rhabditomorpha</taxon>
        <taxon>Strongyloidea</taxon>
        <taxon>Metastrongylidae</taxon>
        <taxon>Dictyocaulus</taxon>
    </lineage>
</organism>
<accession>A0A0D8Y985</accession>
<protein>
    <submittedName>
        <fullName evidence="2">Uncharacterized protein</fullName>
    </submittedName>
</protein>
<name>A0A0D8Y985_DICVI</name>
<gene>
    <name evidence="2" type="ORF">DICVIV_00596</name>
</gene>
<keyword evidence="1" id="KW-1133">Transmembrane helix</keyword>
<reference evidence="3" key="2">
    <citation type="journal article" date="2016" name="Sci. Rep.">
        <title>Dictyocaulus viviparus genome, variome and transcriptome elucidate lungworm biology and support future intervention.</title>
        <authorList>
            <person name="McNulty S.N."/>
            <person name="Strube C."/>
            <person name="Rosa B.A."/>
            <person name="Martin J.C."/>
            <person name="Tyagi R."/>
            <person name="Choi Y.J."/>
            <person name="Wang Q."/>
            <person name="Hallsworth Pepin K."/>
            <person name="Zhang X."/>
            <person name="Ozersky P."/>
            <person name="Wilson R.K."/>
            <person name="Sternberg P.W."/>
            <person name="Gasser R.B."/>
            <person name="Mitreva M."/>
        </authorList>
    </citation>
    <scope>NUCLEOTIDE SEQUENCE [LARGE SCALE GENOMIC DNA]</scope>
    <source>
        <strain evidence="3">HannoverDv2000</strain>
    </source>
</reference>
<proteinExistence type="predicted"/>
<keyword evidence="3" id="KW-1185">Reference proteome</keyword>
<feature type="transmembrane region" description="Helical" evidence="1">
    <location>
        <begin position="57"/>
        <end position="80"/>
    </location>
</feature>
<keyword evidence="1" id="KW-0472">Membrane</keyword>
<evidence type="ECO:0000313" key="3">
    <source>
        <dbReference type="Proteomes" id="UP000053766"/>
    </source>
</evidence>
<evidence type="ECO:0000256" key="1">
    <source>
        <dbReference type="SAM" id="Phobius"/>
    </source>
</evidence>
<dbReference type="OrthoDB" id="5804688at2759"/>
<sequence length="94" mass="11033">MDFINNIPPPPIVNYEKMDGSTLDYGPSRRQNQPLDMRPLSMPANERKRLERGSSCIVSMIIIGIVVSMILFTLIVWYYYDDIMEQLRNLKDFF</sequence>
<reference evidence="2 3" key="1">
    <citation type="submission" date="2013-11" db="EMBL/GenBank/DDBJ databases">
        <title>Draft genome of the bovine lungworm Dictyocaulus viviparus.</title>
        <authorList>
            <person name="Mitreva M."/>
        </authorList>
    </citation>
    <scope>NUCLEOTIDE SEQUENCE [LARGE SCALE GENOMIC DNA]</scope>
    <source>
        <strain evidence="2 3">HannoverDv2000</strain>
    </source>
</reference>
<dbReference type="Proteomes" id="UP000053766">
    <property type="component" value="Unassembled WGS sequence"/>
</dbReference>
<keyword evidence="1" id="KW-0812">Transmembrane</keyword>